<feature type="non-terminal residue" evidence="10">
    <location>
        <position position="1413"/>
    </location>
</feature>
<feature type="compositionally biased region" description="Pro residues" evidence="8">
    <location>
        <begin position="435"/>
        <end position="446"/>
    </location>
</feature>
<organism evidence="10 11">
    <name type="scientific">Pristionchus entomophagus</name>
    <dbReference type="NCBI Taxonomy" id="358040"/>
    <lineage>
        <taxon>Eukaryota</taxon>
        <taxon>Metazoa</taxon>
        <taxon>Ecdysozoa</taxon>
        <taxon>Nematoda</taxon>
        <taxon>Chromadorea</taxon>
        <taxon>Rhabditida</taxon>
        <taxon>Rhabditina</taxon>
        <taxon>Diplogasteromorpha</taxon>
        <taxon>Diplogasteroidea</taxon>
        <taxon>Neodiplogasteridae</taxon>
        <taxon>Pristionchus</taxon>
    </lineage>
</organism>
<dbReference type="SUPFAM" id="SSF57850">
    <property type="entry name" value="RING/U-box"/>
    <property type="match status" value="2"/>
</dbReference>
<dbReference type="GO" id="GO:0008270">
    <property type="term" value="F:zinc ion binding"/>
    <property type="evidence" value="ECO:0007669"/>
    <property type="project" value="UniProtKB-KW"/>
</dbReference>
<keyword evidence="6" id="KW-0833">Ubl conjugation pathway</keyword>
<feature type="compositionally biased region" description="Basic and acidic residues" evidence="8">
    <location>
        <begin position="379"/>
        <end position="433"/>
    </location>
</feature>
<feature type="non-terminal residue" evidence="10">
    <location>
        <position position="1"/>
    </location>
</feature>
<name>A0AAV5SQR2_9BILA</name>
<evidence type="ECO:0000313" key="11">
    <source>
        <dbReference type="Proteomes" id="UP001432027"/>
    </source>
</evidence>
<evidence type="ECO:0000256" key="2">
    <source>
        <dbReference type="ARBA" id="ARBA00022679"/>
    </source>
</evidence>
<keyword evidence="5" id="KW-0863">Zinc-finger</keyword>
<protein>
    <recommendedName>
        <fullName evidence="9">RING-type domain-containing protein</fullName>
    </recommendedName>
</protein>
<feature type="region of interest" description="Disordered" evidence="8">
    <location>
        <begin position="36"/>
        <end position="88"/>
    </location>
</feature>
<dbReference type="EMBL" id="BTSX01000002">
    <property type="protein sequence ID" value="GMS83639.1"/>
    <property type="molecule type" value="Genomic_DNA"/>
</dbReference>
<keyword evidence="11" id="KW-1185">Reference proteome</keyword>
<evidence type="ECO:0000256" key="4">
    <source>
        <dbReference type="ARBA" id="ARBA00022737"/>
    </source>
</evidence>
<reference evidence="10" key="1">
    <citation type="submission" date="2023-10" db="EMBL/GenBank/DDBJ databases">
        <title>Genome assembly of Pristionchus species.</title>
        <authorList>
            <person name="Yoshida K."/>
            <person name="Sommer R.J."/>
        </authorList>
    </citation>
    <scope>NUCLEOTIDE SEQUENCE</scope>
    <source>
        <strain evidence="10">RS0144</strain>
    </source>
</reference>
<dbReference type="SMART" id="SM00647">
    <property type="entry name" value="IBR"/>
    <property type="match status" value="2"/>
</dbReference>
<feature type="compositionally biased region" description="Basic and acidic residues" evidence="8">
    <location>
        <begin position="295"/>
        <end position="309"/>
    </location>
</feature>
<feature type="region of interest" description="Disordered" evidence="8">
    <location>
        <begin position="369"/>
        <end position="451"/>
    </location>
</feature>
<keyword evidence="2" id="KW-0808">Transferase</keyword>
<evidence type="ECO:0000313" key="10">
    <source>
        <dbReference type="EMBL" id="GMS83639.1"/>
    </source>
</evidence>
<evidence type="ECO:0000256" key="8">
    <source>
        <dbReference type="SAM" id="MobiDB-lite"/>
    </source>
</evidence>
<sequence>APQLIPIAAFQMEHRPPDWQSFPIQQRDFPPLALTNAIGKKERKGRGGRSTDLRMPSRSYPSQPAPPTNNVWHSLNETRKPSNPEWSEDDVNAANQSISDTFHPPIVDVEKLKTVVQVFTDRVTTRSRFNSTGYPLIGRELRDELMLTVADPCAPYRSLVLTKPISDAGTRVFDKWLGRAPNPSLTPRWEGSLPDRILNDEFTLISFLRHLDVSLGPKAIEVLKRECRYNAYEARKLPFFKPDHAIVPLTEPSKKSLSQVSNVSRVSQVSQVFSSWSGPSNDVRLSSAASTSSSQHDRSSQYGRQHDRPSQQYIRQNKPTGKWEHRNSNPVPNHHKDNREDYPKHRDMRYRAGDTPRACYDYEWDDEVDYDNGSSQSSHHRDRDGYGRRYKDDSYRSERADRSDYDYREDSGYHAEYDESCDYGRERDGRDPPSRSLPPAPTPTCPIEPVRTPFSRKTPVWKVDCEEETSGKRGNPSKWRGQKTWERPILVKEKSSDEMRNEDPDARHFWVFPGVSTVVRKAFRCLEGVSAGSSTAFADDMHRVELSTWSGEEDAVEVAARLREKYRIGEMEKENEERRVKLALPKTSITLSVGAGGEADIIFDGDCTDVLVRGMTFHDVEPAIDETFTAARTFDSYSACRFDGYPIISKNTLITFGSIEESRSARERLGDNGVDAKKIPRDLITGNWDGSYAKRECLLDLEWERHGTHGFSIRFKDLYAQNNLVDQIMRNKSEYFTSAHMNMEEPFNRLYVAVPSSPFPVDDDIKFLKRLLDENGVEVVSIFPLKGRDGPQTIEDKKKEWLCTYAINRRMLKVAIEEGVWGGFHPRSPQEWEMMLDAGRFAWVVEIDGDKDHRRNGDQNSARVRFDSYEQGERIAAQVQRMTPTPGGDDRFILNKEDRKGVFARAKLRVHYNVPVFVHALTSNRLTRLDERWRAESYFSHAHFQTDNESLIRWTCLISDDNEITPPGFCRLIVEGFPKTAVEDACAQLMEIVRGDVIKCDGEEQWLLTGIGRNMADEVAKEAIRINNVLVDFNVLGKEIRLMGERCDTTVVETRLRNIARKRDAHVMETLLTIHQPLYMNRVSDAIRVCGGLSMVENVVGECRITPCPEDPDKRTVRFEGTVASYDRFRDFLGDLDDTLRASAKSEYEKQRKTNPKLMDPSLSPLTSALVCPICSCRPSIDFYRLEACGHIYCTQCIYHQLHSELSTRTLPLTCRRAGCDRKLAVSDLLHLLLGRETEGAAATAAVGSVEHLDELKLRPLVTAIVTNALQTQRDRLIACRTADCAGIFPRSKVADSLHRCKTCERTTCGTCGYEPHRGVSCEEYEKLRDNVDVSLASYMKNKKVRKCPNTSCSAVIEKTVGCNHMECVICRTHFCWLCAHSSRSQGEIYAHMQNEHGGNGLHMDDGEMFMVR</sequence>
<dbReference type="InterPro" id="IPR002867">
    <property type="entry name" value="IBR_dom"/>
</dbReference>
<dbReference type="CDD" id="cd20335">
    <property type="entry name" value="BRcat_RBR"/>
    <property type="match status" value="1"/>
</dbReference>
<keyword evidence="7" id="KW-0862">Zinc</keyword>
<evidence type="ECO:0000259" key="9">
    <source>
        <dbReference type="PROSITE" id="PS51873"/>
    </source>
</evidence>
<evidence type="ECO:0000256" key="6">
    <source>
        <dbReference type="ARBA" id="ARBA00022786"/>
    </source>
</evidence>
<dbReference type="Pfam" id="PF01485">
    <property type="entry name" value="IBR"/>
    <property type="match status" value="2"/>
</dbReference>
<dbReference type="PANTHER" id="PTHR22770:SF13">
    <property type="entry name" value="RING-TYPE DOMAIN-CONTAINING PROTEIN"/>
    <property type="match status" value="1"/>
</dbReference>
<proteinExistence type="predicted"/>
<dbReference type="GO" id="GO:0043161">
    <property type="term" value="P:proteasome-mediated ubiquitin-dependent protein catabolic process"/>
    <property type="evidence" value="ECO:0007669"/>
    <property type="project" value="TreeGrafter"/>
</dbReference>
<dbReference type="InterPro" id="IPR051628">
    <property type="entry name" value="LUBAC_E3_Ligases"/>
</dbReference>
<evidence type="ECO:0000256" key="5">
    <source>
        <dbReference type="ARBA" id="ARBA00022771"/>
    </source>
</evidence>
<keyword evidence="4" id="KW-0677">Repeat</keyword>
<dbReference type="PANTHER" id="PTHR22770">
    <property type="entry name" value="UBIQUITIN CONJUGATING ENZYME 7 INTERACTING PROTEIN-RELATED"/>
    <property type="match status" value="1"/>
</dbReference>
<evidence type="ECO:0000256" key="3">
    <source>
        <dbReference type="ARBA" id="ARBA00022723"/>
    </source>
</evidence>
<dbReference type="PROSITE" id="PS00518">
    <property type="entry name" value="ZF_RING_1"/>
    <property type="match status" value="1"/>
</dbReference>
<evidence type="ECO:0000256" key="1">
    <source>
        <dbReference type="ARBA" id="ARBA00004906"/>
    </source>
</evidence>
<dbReference type="InterPro" id="IPR044066">
    <property type="entry name" value="TRIAD_supradom"/>
</dbReference>
<dbReference type="GO" id="GO:0097039">
    <property type="term" value="P:protein linear polyubiquitination"/>
    <property type="evidence" value="ECO:0007669"/>
    <property type="project" value="TreeGrafter"/>
</dbReference>
<comment type="pathway">
    <text evidence="1">Protein modification; protein ubiquitination.</text>
</comment>
<dbReference type="InterPro" id="IPR017907">
    <property type="entry name" value="Znf_RING_CS"/>
</dbReference>
<gene>
    <name evidence="10" type="ORF">PENTCL1PPCAC_5814</name>
</gene>
<dbReference type="InterPro" id="IPR013083">
    <property type="entry name" value="Znf_RING/FYVE/PHD"/>
</dbReference>
<dbReference type="GO" id="GO:0071797">
    <property type="term" value="C:LUBAC complex"/>
    <property type="evidence" value="ECO:0007669"/>
    <property type="project" value="TreeGrafter"/>
</dbReference>
<evidence type="ECO:0000256" key="7">
    <source>
        <dbReference type="ARBA" id="ARBA00022833"/>
    </source>
</evidence>
<accession>A0AAV5SQR2</accession>
<dbReference type="Proteomes" id="UP001432027">
    <property type="component" value="Unassembled WGS sequence"/>
</dbReference>
<comment type="caution">
    <text evidence="10">The sequence shown here is derived from an EMBL/GenBank/DDBJ whole genome shotgun (WGS) entry which is preliminary data.</text>
</comment>
<dbReference type="GO" id="GO:0004842">
    <property type="term" value="F:ubiquitin-protein transferase activity"/>
    <property type="evidence" value="ECO:0007669"/>
    <property type="project" value="TreeGrafter"/>
</dbReference>
<keyword evidence="3" id="KW-0479">Metal-binding</keyword>
<feature type="compositionally biased region" description="Basic and acidic residues" evidence="8">
    <location>
        <begin position="334"/>
        <end position="349"/>
    </location>
</feature>
<feature type="domain" description="RING-type" evidence="9">
    <location>
        <begin position="1168"/>
        <end position="1406"/>
    </location>
</feature>
<feature type="region of interest" description="Disordered" evidence="8">
    <location>
        <begin position="274"/>
        <end position="349"/>
    </location>
</feature>
<dbReference type="PROSITE" id="PS51873">
    <property type="entry name" value="TRIAD"/>
    <property type="match status" value="1"/>
</dbReference>
<dbReference type="Gene3D" id="1.20.120.1750">
    <property type="match status" value="1"/>
</dbReference>
<dbReference type="GO" id="GO:0043130">
    <property type="term" value="F:ubiquitin binding"/>
    <property type="evidence" value="ECO:0007669"/>
    <property type="project" value="TreeGrafter"/>
</dbReference>
<feature type="compositionally biased region" description="Polar residues" evidence="8">
    <location>
        <begin position="310"/>
        <end position="319"/>
    </location>
</feature>
<dbReference type="Gene3D" id="3.30.40.10">
    <property type="entry name" value="Zinc/RING finger domain, C3HC4 (zinc finger)"/>
    <property type="match status" value="1"/>
</dbReference>